<name>A0A841L1J4_9FIRM</name>
<feature type="transmembrane region" description="Helical" evidence="1">
    <location>
        <begin position="70"/>
        <end position="89"/>
    </location>
</feature>
<feature type="transmembrane region" description="Helical" evidence="1">
    <location>
        <begin position="37"/>
        <end position="58"/>
    </location>
</feature>
<feature type="transmembrane region" description="Helical" evidence="1">
    <location>
        <begin position="95"/>
        <end position="116"/>
    </location>
</feature>
<dbReference type="AlphaFoldDB" id="A0A841L1J4"/>
<dbReference type="GO" id="GO:0005886">
    <property type="term" value="C:plasma membrane"/>
    <property type="evidence" value="ECO:0007669"/>
    <property type="project" value="TreeGrafter"/>
</dbReference>
<reference evidence="2 3" key="1">
    <citation type="submission" date="2020-08" db="EMBL/GenBank/DDBJ databases">
        <title>Genomic Encyclopedia of Type Strains, Phase IV (KMG-IV): sequencing the most valuable type-strain genomes for metagenomic binning, comparative biology and taxonomic classification.</title>
        <authorList>
            <person name="Goeker M."/>
        </authorList>
    </citation>
    <scope>NUCLEOTIDE SEQUENCE [LARGE SCALE GENOMIC DNA]</scope>
    <source>
        <strain evidence="2 3">DSM 103526</strain>
    </source>
</reference>
<keyword evidence="1" id="KW-0812">Transmembrane</keyword>
<organism evidence="2 3">
    <name type="scientific">Anaerosolibacter carboniphilus</name>
    <dbReference type="NCBI Taxonomy" id="1417629"/>
    <lineage>
        <taxon>Bacteria</taxon>
        <taxon>Bacillati</taxon>
        <taxon>Bacillota</taxon>
        <taxon>Clostridia</taxon>
        <taxon>Peptostreptococcales</taxon>
        <taxon>Thermotaleaceae</taxon>
        <taxon>Anaerosolibacter</taxon>
    </lineage>
</organism>
<accession>A0A841L1J4</accession>
<evidence type="ECO:0000313" key="2">
    <source>
        <dbReference type="EMBL" id="MBB6216235.1"/>
    </source>
</evidence>
<dbReference type="PANTHER" id="PTHR34821:SF2">
    <property type="entry name" value="INNER MEMBRANE PROTEIN YDCZ"/>
    <property type="match status" value="1"/>
</dbReference>
<dbReference type="Proteomes" id="UP000579281">
    <property type="component" value="Unassembled WGS sequence"/>
</dbReference>
<dbReference type="Pfam" id="PF04657">
    <property type="entry name" value="DMT_YdcZ"/>
    <property type="match status" value="1"/>
</dbReference>
<protein>
    <submittedName>
        <fullName evidence="2">Transporter family-2 protein</fullName>
    </submittedName>
</protein>
<feature type="transmembrane region" description="Helical" evidence="1">
    <location>
        <begin position="123"/>
        <end position="141"/>
    </location>
</feature>
<keyword evidence="3" id="KW-1185">Reference proteome</keyword>
<keyword evidence="1" id="KW-0472">Membrane</keyword>
<dbReference type="PANTHER" id="PTHR34821">
    <property type="entry name" value="INNER MEMBRANE PROTEIN YDCZ"/>
    <property type="match status" value="1"/>
</dbReference>
<dbReference type="InterPro" id="IPR006750">
    <property type="entry name" value="YdcZ"/>
</dbReference>
<keyword evidence="1" id="KW-1133">Transmembrane helix</keyword>
<dbReference type="RefSeq" id="WP_184310773.1">
    <property type="nucleotide sequence ID" value="NZ_JACHEN010000013.1"/>
</dbReference>
<evidence type="ECO:0000256" key="1">
    <source>
        <dbReference type="SAM" id="Phobius"/>
    </source>
</evidence>
<gene>
    <name evidence="2" type="ORF">HNQ80_002334</name>
</gene>
<evidence type="ECO:0000313" key="3">
    <source>
        <dbReference type="Proteomes" id="UP000579281"/>
    </source>
</evidence>
<sequence>MGKIIPILFAILAGFFTTIEATINVKLGRIVSPKIATLHNLITGLLVILVANLLKGTIHEYKKIIHVEPLWLIGGIFGTLIVYMGIKAIPKLGVANTLTIIVASQIVSGLIVDAFILKQQCLYLCKLFGILFLLLGTYLIVK</sequence>
<proteinExistence type="predicted"/>
<comment type="caution">
    <text evidence="2">The sequence shown here is derived from an EMBL/GenBank/DDBJ whole genome shotgun (WGS) entry which is preliminary data.</text>
</comment>
<dbReference type="EMBL" id="JACHEN010000013">
    <property type="protein sequence ID" value="MBB6216235.1"/>
    <property type="molecule type" value="Genomic_DNA"/>
</dbReference>